<feature type="chain" id="PRO_5040494393" description="Aminopeptidase N" evidence="27">
    <location>
        <begin position="26"/>
        <end position="1856"/>
    </location>
</feature>
<dbReference type="Pfam" id="PF01433">
    <property type="entry name" value="Peptidase_M1"/>
    <property type="match status" value="2"/>
</dbReference>
<evidence type="ECO:0000256" key="10">
    <source>
        <dbReference type="ARBA" id="ARBA00022670"/>
    </source>
</evidence>
<feature type="binding site" evidence="25">
    <location>
        <position position="1266"/>
    </location>
    <ligand>
        <name>Zn(2+)</name>
        <dbReference type="ChEBI" id="CHEBI:29105"/>
        <note>catalytic</note>
    </ligand>
</feature>
<feature type="domain" description="ERAP1-like C-terminal" evidence="29">
    <location>
        <begin position="1493"/>
        <end position="1802"/>
    </location>
</feature>
<dbReference type="Pfam" id="PF17900">
    <property type="entry name" value="Peptidase_M1_N"/>
    <property type="match status" value="2"/>
</dbReference>
<evidence type="ECO:0000256" key="20">
    <source>
        <dbReference type="ARBA" id="ARBA00023157"/>
    </source>
</evidence>
<dbReference type="GO" id="GO:0005615">
    <property type="term" value="C:extracellular space"/>
    <property type="evidence" value="ECO:0007669"/>
    <property type="project" value="TreeGrafter"/>
</dbReference>
<organism evidence="31 32">
    <name type="scientific">Fopius arisanus</name>
    <dbReference type="NCBI Taxonomy" id="64838"/>
    <lineage>
        <taxon>Eukaryota</taxon>
        <taxon>Metazoa</taxon>
        <taxon>Ecdysozoa</taxon>
        <taxon>Arthropoda</taxon>
        <taxon>Hexapoda</taxon>
        <taxon>Insecta</taxon>
        <taxon>Pterygota</taxon>
        <taxon>Neoptera</taxon>
        <taxon>Endopterygota</taxon>
        <taxon>Hymenoptera</taxon>
        <taxon>Apocrita</taxon>
        <taxon>Ichneumonoidea</taxon>
        <taxon>Braconidae</taxon>
        <taxon>Opiinae</taxon>
        <taxon>Fopius</taxon>
    </lineage>
</organism>
<dbReference type="Gene3D" id="2.60.40.1910">
    <property type="match status" value="2"/>
</dbReference>
<feature type="domain" description="Peptidase M1 membrane alanine aminopeptidase" evidence="28">
    <location>
        <begin position="264"/>
        <end position="469"/>
    </location>
</feature>
<gene>
    <name evidence="32" type="primary">LOC105267284</name>
</gene>
<dbReference type="Gene3D" id="2.60.40.1730">
    <property type="entry name" value="tricorn interacting facor f3 domain"/>
    <property type="match status" value="2"/>
</dbReference>
<dbReference type="InterPro" id="IPR034016">
    <property type="entry name" value="M1_APN-typ"/>
</dbReference>
<comment type="catalytic activity">
    <reaction evidence="1">
        <text>Release of an N-terminal amino acid, Xaa-|-Yaa- from a peptide, amide or arylamide. Xaa is preferably Ala, but may be most amino acids including Pro (slow action). When a terminal hydrophobic residue is followed by a prolyl residue, the two may be released as an intact Xaa-Pro dipeptide.</text>
        <dbReference type="EC" id="3.4.11.2"/>
    </reaction>
</comment>
<evidence type="ECO:0000259" key="29">
    <source>
        <dbReference type="Pfam" id="PF11838"/>
    </source>
</evidence>
<dbReference type="CDD" id="cd09601">
    <property type="entry name" value="M1_APN-Q_like"/>
    <property type="match status" value="2"/>
</dbReference>
<dbReference type="FunFam" id="1.10.390.10:FF:000019">
    <property type="entry name" value="Aminopeptidase"/>
    <property type="match status" value="1"/>
</dbReference>
<dbReference type="InterPro" id="IPR050344">
    <property type="entry name" value="Peptidase_M1_aminopeptidases"/>
</dbReference>
<accession>A0A9R1T7R2</accession>
<keyword evidence="17" id="KW-1133">Transmembrane helix</keyword>
<name>A0A9R1T7R2_9HYME</name>
<dbReference type="FunFam" id="2.60.40.1730:FF:000012">
    <property type="entry name" value="Aminopeptidase N"/>
    <property type="match status" value="1"/>
</dbReference>
<feature type="binding site" evidence="25">
    <location>
        <position position="1285"/>
    </location>
    <ligand>
        <name>Zn(2+)</name>
        <dbReference type="ChEBI" id="CHEBI:29105"/>
        <note>catalytic</note>
    </ligand>
</feature>
<evidence type="ECO:0000313" key="31">
    <source>
        <dbReference type="Proteomes" id="UP000694866"/>
    </source>
</evidence>
<dbReference type="FunFam" id="1.25.50.20:FF:000001">
    <property type="entry name" value="Aminopeptidase"/>
    <property type="match status" value="2"/>
</dbReference>
<keyword evidence="10" id="KW-0645">Protease</keyword>
<feature type="binding site" evidence="25">
    <location>
        <position position="1262"/>
    </location>
    <ligand>
        <name>Zn(2+)</name>
        <dbReference type="ChEBI" id="CHEBI:29105"/>
        <note>catalytic</note>
    </ligand>
</feature>
<evidence type="ECO:0000256" key="5">
    <source>
        <dbReference type="ARBA" id="ARBA00012564"/>
    </source>
</evidence>
<evidence type="ECO:0000256" key="27">
    <source>
        <dbReference type="SAM" id="SignalP"/>
    </source>
</evidence>
<keyword evidence="7" id="KW-0031">Aminopeptidase</keyword>
<dbReference type="InterPro" id="IPR014782">
    <property type="entry name" value="Peptidase_M1_dom"/>
</dbReference>
<dbReference type="RefSeq" id="XP_011304325.1">
    <property type="nucleotide sequence ID" value="XM_011306023.1"/>
</dbReference>
<comment type="subcellular location">
    <subcellularLocation>
        <location evidence="3">Cell membrane</location>
        <topology evidence="3">Lipid-anchor</topology>
        <topology evidence="3">GPI-anchor</topology>
    </subcellularLocation>
    <subcellularLocation>
        <location evidence="2">Membrane</location>
        <topology evidence="2">Single-pass type II membrane protein</topology>
    </subcellularLocation>
</comment>
<evidence type="ECO:0000259" key="30">
    <source>
        <dbReference type="Pfam" id="PF17900"/>
    </source>
</evidence>
<dbReference type="InterPro" id="IPR024571">
    <property type="entry name" value="ERAP1-like_C_dom"/>
</dbReference>
<dbReference type="GO" id="GO:0016285">
    <property type="term" value="F:alanyl aminopeptidase activity"/>
    <property type="evidence" value="ECO:0007669"/>
    <property type="project" value="UniProtKB-EC"/>
</dbReference>
<evidence type="ECO:0000256" key="19">
    <source>
        <dbReference type="ARBA" id="ARBA00023136"/>
    </source>
</evidence>
<dbReference type="InterPro" id="IPR045357">
    <property type="entry name" value="Aminopeptidase_N-like_N"/>
</dbReference>
<evidence type="ECO:0000256" key="12">
    <source>
        <dbReference type="ARBA" id="ARBA00022723"/>
    </source>
</evidence>
<dbReference type="GO" id="GO:0008270">
    <property type="term" value="F:zinc ion binding"/>
    <property type="evidence" value="ECO:0007669"/>
    <property type="project" value="InterPro"/>
</dbReference>
<evidence type="ECO:0000256" key="3">
    <source>
        <dbReference type="ARBA" id="ARBA00004609"/>
    </source>
</evidence>
<dbReference type="Gene3D" id="1.10.390.10">
    <property type="entry name" value="Neutral Protease Domain 2"/>
    <property type="match status" value="2"/>
</dbReference>
<evidence type="ECO:0000256" key="8">
    <source>
        <dbReference type="ARBA" id="ARBA00022475"/>
    </source>
</evidence>
<dbReference type="PANTHER" id="PTHR11533:SF290">
    <property type="entry name" value="AMINOPEPTIDASE"/>
    <property type="match status" value="1"/>
</dbReference>
<evidence type="ECO:0000256" key="4">
    <source>
        <dbReference type="ARBA" id="ARBA00010136"/>
    </source>
</evidence>
<proteinExistence type="inferred from homology"/>
<evidence type="ECO:0000256" key="11">
    <source>
        <dbReference type="ARBA" id="ARBA00022692"/>
    </source>
</evidence>
<keyword evidence="14" id="KW-0378">Hydrolase</keyword>
<keyword evidence="9" id="KW-0336">GPI-anchor</keyword>
<evidence type="ECO:0000256" key="22">
    <source>
        <dbReference type="ARBA" id="ARBA00023288"/>
    </source>
</evidence>
<dbReference type="SUPFAM" id="SSF63737">
    <property type="entry name" value="Leukotriene A4 hydrolase N-terminal domain"/>
    <property type="match status" value="2"/>
</dbReference>
<dbReference type="KEGG" id="fas:105267284"/>
<sequence>MKFNLSIVRDVMTIILLALLNHVESDVINLEGRGLHRLPDNVSPTAYELWLYPHLKLNNFTYEGRVIISLYVSAMTNSITLNADGLNIMEEKSEFRQGNNTIPIFLQELDEEKQFYTISLISRIGIGNYTLRLDFSGEIRDDLFGFYRSAVKDGSKTRWMGVTQFSPTFARAAFPCFDEPHLKANFQLHLGHYKDERVTSNTYPLVTTPTDIANYTLTTMLRTPKMSTYLFCWSIHNFEYDGLSNISFFGIWTRSSMNGKGNKALENGYKIYSSLQSWMNIGNPVNKVVHLAVPDFHFSAMENWGMITFRESALLHGENVTSTETIHKGLTTMAHEYAHTWFGNLVTPKFWTVAWLKEGFATYFAYIARSLVDPGLRSMDLFVVENLESALAEDSRKHLRTMNGKDVSDKNSSLSIMDFVPYKKGSSVIRMIAELMGNQSFQTAMRSYLKDRSYDYGTPSLLYDHLRRYPDGLVTPVDLGEVIESYANQPGYPLITLTRDYSSNSLTISQQRFYQNPNYGYRKNSTWWVPLSLTTQYGFDADVSGFGAIWLRKNQMTITINVGNISTGGWIICDRHKVGYYRVNYDPQNWNMLTEHLVSGGCDRINQVARATILDDAFNLARGDYINYSVPFRLARYLIDETEYEPWLAAINSFAFLNKNFQHLPVLRDSIQDYVRRLLVPIYQSLTFTASGPNSLRVKLFRQLILSTACAMGNEHCLNTANSLFEKWIKDPSERIDADMKSIVYCVGIRRGGEWERVFERFLREELHTEKEVLIGGLGCTNNSAFITRYLNFMMNDTAQLPKQYRLKIVESVLNGNPENVEYTLNYLSKNVRKIINIRGFPFLDKMIAAIADRITSLKNLQAFLSIIDNNASVLKPSEGKATKAIADIQANLLWIQKYSPIIEKVIKEIMCNEMAYLLSLLAAIVAVTCAGIIPPSEDEFLVTKAAPEAPANPLDYRLPTNVVPTTYEIKLAPDLENFTFKGESKIMLSVKKATKQIVLHAKDLKITLAVLHVLNGTTHISNVATTALPINTTNDWLVINLIEQLNITGTYQLELHYEGTLNEDLKGFYRSSYIDDYGKKRWLATTHFEPTSARLAFPCWDEPHLKAKFTISIKHPKKLHALSNSHLVSITPDVTDKTSFITQFAETPAMSTYLVAFVVSDFESLSNKEGTFTVWARPNAIRHGEFALDVGEKELKELEKATNIAFSTHGFTKMDSIAIPQFAAGAMENWGLVTYRESALLVEEGVTTTTAKVNVASTISHELAHQWFGNLVSPQWWQYTWLNEGFATYFQYIITDLIEPTWRMKELQVVVALQDRAFPSDSVNTTVDMNHDVSSPTEISAKFNSISYQKAGSIIRMINHVFGEEKFKKALQAYLSKYKSGTATSDQLFAEFATVSPTLPGTQIKPQVILNDWATTPGFPYITVTRNYTTGKATIKQERYLYKPEEKYNEVYYVPINYASEKKDFEDTSVNIWLEKNKPIVDHDLKLAKDKWVIFNKQHFGYYRVNYDENNWKLITEFLKTKNYTDIHVLNRGQVVDDALNLARIGKLTYRTAFGLLDFLKQDFDYVPWHSALTGFAYLQKTLKQSAIYNSFKQHLLALLGPVVNNVTFYESPADGYLRKLLRVKVLESACALGSKPCRDQASKNVTDWLKDPKAYPLSPDLKGVVLCAAVRNADQALWNKLYAKYLAGEENALLRALACSSNNKILEGYLTKALSASVSTENRDEIFSAVTTSSEEGVNNVALDFVLANANKIYELSGNTTKSLKTYVTNIGSQISSAAQLKKLKETTDERVKSVFTDAINYAQESLDWLNTHEKQFTEYFKKTNSNNGDGNSAAAVTWSALLFTLSFTVSQLY</sequence>
<evidence type="ECO:0000256" key="2">
    <source>
        <dbReference type="ARBA" id="ARBA00004606"/>
    </source>
</evidence>
<keyword evidence="15 25" id="KW-0862">Zinc</keyword>
<feature type="domain" description="ERAP1-like C-terminal" evidence="29">
    <location>
        <begin position="570"/>
        <end position="871"/>
    </location>
</feature>
<keyword evidence="11" id="KW-0812">Transmembrane</keyword>
<dbReference type="EC" id="3.4.11.2" evidence="5"/>
<feature type="domain" description="Peptidase M1 membrane alanine aminopeptidase" evidence="28">
    <location>
        <begin position="1187"/>
        <end position="1395"/>
    </location>
</feature>
<dbReference type="GO" id="GO:0005886">
    <property type="term" value="C:plasma membrane"/>
    <property type="evidence" value="ECO:0007669"/>
    <property type="project" value="UniProtKB-SubCell"/>
</dbReference>
<keyword evidence="21" id="KW-0325">Glycoprotein</keyword>
<feature type="domain" description="Aminopeptidase N-like N-terminal" evidence="30">
    <location>
        <begin position="44"/>
        <end position="230"/>
    </location>
</feature>
<dbReference type="GO" id="GO:0098552">
    <property type="term" value="C:side of membrane"/>
    <property type="evidence" value="ECO:0007669"/>
    <property type="project" value="UniProtKB-KW"/>
</dbReference>
<feature type="signal peptide" evidence="27">
    <location>
        <begin position="1"/>
        <end position="25"/>
    </location>
</feature>
<evidence type="ECO:0000256" key="18">
    <source>
        <dbReference type="ARBA" id="ARBA00023049"/>
    </source>
</evidence>
<dbReference type="GO" id="GO:0042277">
    <property type="term" value="F:peptide binding"/>
    <property type="evidence" value="ECO:0007669"/>
    <property type="project" value="TreeGrafter"/>
</dbReference>
<comment type="similarity">
    <text evidence="4">Belongs to the peptidase M1 family.</text>
</comment>
<feature type="domain" description="Aminopeptidase N-like N-terminal" evidence="30">
    <location>
        <begin position="964"/>
        <end position="1155"/>
    </location>
</feature>
<keyword evidence="16" id="KW-0735">Signal-anchor</keyword>
<evidence type="ECO:0000256" key="7">
    <source>
        <dbReference type="ARBA" id="ARBA00022438"/>
    </source>
</evidence>
<evidence type="ECO:0000256" key="26">
    <source>
        <dbReference type="PIRSR" id="PIRSR634016-4"/>
    </source>
</evidence>
<keyword evidence="19" id="KW-0472">Membrane</keyword>
<dbReference type="InterPro" id="IPR027268">
    <property type="entry name" value="Peptidase_M4/M1_CTD_sf"/>
</dbReference>
<dbReference type="GO" id="GO:0005737">
    <property type="term" value="C:cytoplasm"/>
    <property type="evidence" value="ECO:0007669"/>
    <property type="project" value="TreeGrafter"/>
</dbReference>
<reference evidence="32" key="1">
    <citation type="submission" date="2025-08" db="UniProtKB">
        <authorList>
            <consortium name="RefSeq"/>
        </authorList>
    </citation>
    <scope>IDENTIFICATION</scope>
    <source>
        <strain evidence="32">USDA-PBARC FA_bdor</strain>
        <tissue evidence="32">Whole organism</tissue>
    </source>
</reference>
<dbReference type="Gene3D" id="1.25.50.20">
    <property type="match status" value="2"/>
</dbReference>
<dbReference type="FunFam" id="1.10.390.10:FF:000013">
    <property type="entry name" value="Aminopeptidase N"/>
    <property type="match status" value="1"/>
</dbReference>
<feature type="active site" description="Proton acceptor" evidence="24">
    <location>
        <position position="1263"/>
    </location>
</feature>
<dbReference type="PANTHER" id="PTHR11533">
    <property type="entry name" value="PROTEASE M1 ZINC METALLOPROTEASE"/>
    <property type="match status" value="1"/>
</dbReference>
<dbReference type="PRINTS" id="PR00756">
    <property type="entry name" value="ALADIPTASE"/>
</dbReference>
<dbReference type="GO" id="GO:0043171">
    <property type="term" value="P:peptide catabolic process"/>
    <property type="evidence" value="ECO:0007669"/>
    <property type="project" value="TreeGrafter"/>
</dbReference>
<evidence type="ECO:0000256" key="21">
    <source>
        <dbReference type="ARBA" id="ARBA00023180"/>
    </source>
</evidence>
<evidence type="ECO:0000256" key="24">
    <source>
        <dbReference type="PIRSR" id="PIRSR634016-1"/>
    </source>
</evidence>
<keyword evidence="22" id="KW-0449">Lipoprotein</keyword>
<dbReference type="SUPFAM" id="SSF55486">
    <property type="entry name" value="Metalloproteases ('zincins'), catalytic domain"/>
    <property type="match status" value="2"/>
</dbReference>
<evidence type="ECO:0000256" key="6">
    <source>
        <dbReference type="ARBA" id="ARBA00015611"/>
    </source>
</evidence>
<comment type="cofactor">
    <cofactor evidence="25">
        <name>Zn(2+)</name>
        <dbReference type="ChEBI" id="CHEBI:29105"/>
    </cofactor>
    <text evidence="25">Binds 1 zinc ion per subunit.</text>
</comment>
<dbReference type="FunFam" id="2.60.40.1910:FF:000008">
    <property type="entry name" value="Aminopeptidase"/>
    <property type="match status" value="2"/>
</dbReference>
<keyword evidence="13 27" id="KW-0732">Signal</keyword>
<dbReference type="GeneID" id="105267284"/>
<evidence type="ECO:0000256" key="14">
    <source>
        <dbReference type="ARBA" id="ARBA00022801"/>
    </source>
</evidence>
<evidence type="ECO:0000256" key="13">
    <source>
        <dbReference type="ARBA" id="ARBA00022729"/>
    </source>
</evidence>
<keyword evidence="18" id="KW-0482">Metalloprotease</keyword>
<evidence type="ECO:0000256" key="9">
    <source>
        <dbReference type="ARBA" id="ARBA00022622"/>
    </source>
</evidence>
<dbReference type="InterPro" id="IPR001930">
    <property type="entry name" value="Peptidase_M1"/>
</dbReference>
<dbReference type="Pfam" id="PF11838">
    <property type="entry name" value="ERAP1_C"/>
    <property type="match status" value="2"/>
</dbReference>
<evidence type="ECO:0000256" key="17">
    <source>
        <dbReference type="ARBA" id="ARBA00022989"/>
    </source>
</evidence>
<evidence type="ECO:0000259" key="28">
    <source>
        <dbReference type="Pfam" id="PF01433"/>
    </source>
</evidence>
<keyword evidence="8" id="KW-1003">Cell membrane</keyword>
<keyword evidence="12 25" id="KW-0479">Metal-binding</keyword>
<dbReference type="GO" id="GO:0070006">
    <property type="term" value="F:metalloaminopeptidase activity"/>
    <property type="evidence" value="ECO:0007669"/>
    <property type="project" value="TreeGrafter"/>
</dbReference>
<dbReference type="Proteomes" id="UP000694866">
    <property type="component" value="Unplaced"/>
</dbReference>
<evidence type="ECO:0000256" key="23">
    <source>
        <dbReference type="ARBA" id="ARBA00042613"/>
    </source>
</evidence>
<dbReference type="InterPro" id="IPR042097">
    <property type="entry name" value="Aminopeptidase_N-like_N_sf"/>
</dbReference>
<keyword evidence="31" id="KW-1185">Reference proteome</keyword>
<evidence type="ECO:0000256" key="16">
    <source>
        <dbReference type="ARBA" id="ARBA00022968"/>
    </source>
</evidence>
<evidence type="ECO:0000256" key="15">
    <source>
        <dbReference type="ARBA" id="ARBA00022833"/>
    </source>
</evidence>
<evidence type="ECO:0000256" key="1">
    <source>
        <dbReference type="ARBA" id="ARBA00000098"/>
    </source>
</evidence>
<evidence type="ECO:0000256" key="25">
    <source>
        <dbReference type="PIRSR" id="PIRSR634016-3"/>
    </source>
</evidence>
<evidence type="ECO:0000313" key="32">
    <source>
        <dbReference type="RefSeq" id="XP_011304325.1"/>
    </source>
</evidence>
<dbReference type="OrthoDB" id="10031169at2759"/>
<feature type="site" description="Transition state stabilizer" evidence="26">
    <location>
        <position position="1349"/>
    </location>
</feature>
<protein>
    <recommendedName>
        <fullName evidence="6">Aminopeptidase N</fullName>
        <ecNumber evidence="5">3.4.11.2</ecNumber>
    </recommendedName>
    <alternativeName>
        <fullName evidence="23">Microsomal aminopeptidase</fullName>
    </alternativeName>
</protein>
<keyword evidence="20" id="KW-1015">Disulfide bond</keyword>
<dbReference type="GO" id="GO:0006508">
    <property type="term" value="P:proteolysis"/>
    <property type="evidence" value="ECO:0007669"/>
    <property type="project" value="UniProtKB-KW"/>
</dbReference>